<dbReference type="EMBL" id="QJSU01000002">
    <property type="protein sequence ID" value="PYE40311.1"/>
    <property type="molecule type" value="Genomic_DNA"/>
</dbReference>
<gene>
    <name evidence="2" type="ORF">DFP82_102274</name>
</gene>
<protein>
    <recommendedName>
        <fullName evidence="4">SH3 domain-containing protein</fullName>
    </recommendedName>
</protein>
<accession>A0A2V4V323</accession>
<feature type="region of interest" description="Disordered" evidence="1">
    <location>
        <begin position="27"/>
        <end position="49"/>
    </location>
</feature>
<feature type="compositionally biased region" description="Low complexity" evidence="1">
    <location>
        <begin position="33"/>
        <end position="42"/>
    </location>
</feature>
<evidence type="ECO:0000256" key="1">
    <source>
        <dbReference type="SAM" id="MobiDB-lite"/>
    </source>
</evidence>
<dbReference type="AlphaFoldDB" id="A0A2V4V323"/>
<comment type="caution">
    <text evidence="2">The sequence shown here is derived from an EMBL/GenBank/DDBJ whole genome shotgun (WGS) entry which is preliminary data.</text>
</comment>
<dbReference type="Gene3D" id="2.30.30.40">
    <property type="entry name" value="SH3 Domains"/>
    <property type="match status" value="1"/>
</dbReference>
<evidence type="ECO:0000313" key="2">
    <source>
        <dbReference type="EMBL" id="PYE40311.1"/>
    </source>
</evidence>
<dbReference type="PROSITE" id="PS51257">
    <property type="entry name" value="PROKAR_LIPOPROTEIN"/>
    <property type="match status" value="1"/>
</dbReference>
<name>A0A2V4V323_9GAMM</name>
<evidence type="ECO:0008006" key="4">
    <source>
        <dbReference type="Google" id="ProtNLM"/>
    </source>
</evidence>
<sequence>MSLDKTLIIAISTLFLTLGCESPVNSSNPEIASSSTNVQSKKSSNHSQVSDTTTQACVIDNSKSINIYYPQSLKELKINGYSTFKLTSTNEIETSKYRPHEFTRIYQNDRGYTATLMSQNAIRNLELTDAKGQTTSYSFDTGLKCDALPSTNYSTYIVSADKAFIYKQPNLNNKTSSYFIEGDEIEVLSTKDNWIETYYLKGSKKGWLRLDNLKKREDFVSSFNEKTDSEIQNILVETKSDNSISSDQSRYVINKEGIGNISLGQAFQVRCL</sequence>
<proteinExistence type="predicted"/>
<keyword evidence="3" id="KW-1185">Reference proteome</keyword>
<evidence type="ECO:0000313" key="3">
    <source>
        <dbReference type="Proteomes" id="UP000247746"/>
    </source>
</evidence>
<organism evidence="2 3">
    <name type="scientific">Psychrobacter fozii</name>
    <dbReference type="NCBI Taxonomy" id="198480"/>
    <lineage>
        <taxon>Bacteria</taxon>
        <taxon>Pseudomonadati</taxon>
        <taxon>Pseudomonadota</taxon>
        <taxon>Gammaproteobacteria</taxon>
        <taxon>Moraxellales</taxon>
        <taxon>Moraxellaceae</taxon>
        <taxon>Psychrobacter</taxon>
    </lineage>
</organism>
<reference evidence="2 3" key="1">
    <citation type="submission" date="2018-06" db="EMBL/GenBank/DDBJ databases">
        <title>Genomic Encyclopedia of Type Strains, Phase III (KMG-III): the genomes of soil and plant-associated and newly described type strains.</title>
        <authorList>
            <person name="Whitman W."/>
        </authorList>
    </citation>
    <scope>NUCLEOTIDE SEQUENCE [LARGE SCALE GENOMIC DNA]</scope>
    <source>
        <strain evidence="2 3">CECT 5889</strain>
    </source>
</reference>
<dbReference type="Proteomes" id="UP000247746">
    <property type="component" value="Unassembled WGS sequence"/>
</dbReference>